<dbReference type="HOGENOM" id="CLU_775908_0_0_12"/>
<dbReference type="OrthoDB" id="369928at2"/>
<dbReference type="EMBL" id="CP003155">
    <property type="protein sequence ID" value="AEV28536.1"/>
    <property type="molecule type" value="Genomic_DNA"/>
</dbReference>
<reference evidence="2 3" key="1">
    <citation type="submission" date="2011-11" db="EMBL/GenBank/DDBJ databases">
        <title>Complete sequence of Spirochaeta sp. grapes.</title>
        <authorList>
            <consortium name="US DOE Joint Genome Institute"/>
            <person name="Lucas S."/>
            <person name="Han J."/>
            <person name="Lapidus A."/>
            <person name="Cheng J.-F."/>
            <person name="Goodwin L."/>
            <person name="Pitluck S."/>
            <person name="Peters L."/>
            <person name="Ovchinnikova G."/>
            <person name="Munk A.C."/>
            <person name="Detter J.C."/>
            <person name="Han C."/>
            <person name="Tapia R."/>
            <person name="Land M."/>
            <person name="Hauser L."/>
            <person name="Kyrpides N."/>
            <person name="Ivanova N."/>
            <person name="Pagani I."/>
            <person name="Ritalahtilisa K."/>
            <person name="Loeffler F."/>
            <person name="Woyke T."/>
        </authorList>
    </citation>
    <scope>NUCLEOTIDE SEQUENCE [LARGE SCALE GENOMIC DNA]</scope>
    <source>
        <strain evidence="3">ATCC BAA-1885 / DSM 22778 / Grapes</strain>
    </source>
</reference>
<organism evidence="2 3">
    <name type="scientific">Sphaerochaeta pleomorpha (strain ATCC BAA-1885 / DSM 22778 / Grapes)</name>
    <dbReference type="NCBI Taxonomy" id="158190"/>
    <lineage>
        <taxon>Bacteria</taxon>
        <taxon>Pseudomonadati</taxon>
        <taxon>Spirochaetota</taxon>
        <taxon>Spirochaetia</taxon>
        <taxon>Spirochaetales</taxon>
        <taxon>Sphaerochaetaceae</taxon>
        <taxon>Sphaerochaeta</taxon>
    </lineage>
</organism>
<dbReference type="RefSeq" id="WP_014269385.1">
    <property type="nucleotide sequence ID" value="NC_016633.1"/>
</dbReference>
<protein>
    <submittedName>
        <fullName evidence="2">Uncharacterized protein</fullName>
    </submittedName>
</protein>
<dbReference type="KEGG" id="sgp:SpiGrapes_0695"/>
<proteinExistence type="predicted"/>
<name>G8QY31_SPHPG</name>
<gene>
    <name evidence="2" type="ordered locus">SpiGrapes_0695</name>
</gene>
<feature type="chain" id="PRO_5003515327" evidence="1">
    <location>
        <begin position="20"/>
        <end position="357"/>
    </location>
</feature>
<keyword evidence="3" id="KW-1185">Reference proteome</keyword>
<sequence>MKRLPVFFFILLIISFSSAFLGADITATYEPDPHLVFTTGNSPFDSSDFIAHLGTLTFQSSENTFFSPYLIDLNMNNHFTVIGPTTWNPDKEDQDTSGCIVAVIQYNGIKQITNIWGNGGRDYQPLLETNGNLKTSRIVSDFYLLSDQPASVFIQGSSYRLISGSLGTFNAGATTNNGQNITKSLFYIKINSQTLPSNGSAPYPAIPINTNIAAPIPYPGKPDPVGYLFSIISEEYFDVENAIGLNPTKVGTARLVLCNPCASTSYGVDVKFTDSNNGTDFSLGLDGSKSVYTIGYSLRFQSSDVKVTNPIPWDNLHEGINDQNIYVTGIDATKAELAPSGDYSDTITVTITPKDTH</sequence>
<keyword evidence="1" id="KW-0732">Signal</keyword>
<dbReference type="STRING" id="158190.SpiGrapes_0695"/>
<evidence type="ECO:0000313" key="2">
    <source>
        <dbReference type="EMBL" id="AEV28536.1"/>
    </source>
</evidence>
<evidence type="ECO:0000256" key="1">
    <source>
        <dbReference type="SAM" id="SignalP"/>
    </source>
</evidence>
<accession>G8QY31</accession>
<feature type="signal peptide" evidence="1">
    <location>
        <begin position="1"/>
        <end position="19"/>
    </location>
</feature>
<dbReference type="AlphaFoldDB" id="G8QY31"/>
<dbReference type="Proteomes" id="UP000005632">
    <property type="component" value="Chromosome"/>
</dbReference>
<evidence type="ECO:0000313" key="3">
    <source>
        <dbReference type="Proteomes" id="UP000005632"/>
    </source>
</evidence>